<dbReference type="Gene3D" id="1.20.1250.20">
    <property type="entry name" value="MFS general substrate transporter like domains"/>
    <property type="match status" value="1"/>
</dbReference>
<reference evidence="8" key="1">
    <citation type="journal article" date="2019" name="Int. J. Syst. Evol. Microbiol.">
        <title>The Global Catalogue of Microorganisms (GCM) 10K type strain sequencing project: providing services to taxonomists for standard genome sequencing and annotation.</title>
        <authorList>
            <consortium name="The Broad Institute Genomics Platform"/>
            <consortium name="The Broad Institute Genome Sequencing Center for Infectious Disease"/>
            <person name="Wu L."/>
            <person name="Ma J."/>
        </authorList>
    </citation>
    <scope>NUCLEOTIDE SEQUENCE [LARGE SCALE GENOMIC DNA]</scope>
    <source>
        <strain evidence="8">JCM 18302</strain>
    </source>
</reference>
<evidence type="ECO:0000313" key="7">
    <source>
        <dbReference type="EMBL" id="GAA5132521.1"/>
    </source>
</evidence>
<evidence type="ECO:0000256" key="1">
    <source>
        <dbReference type="ARBA" id="ARBA00004651"/>
    </source>
</evidence>
<feature type="transmembrane region" description="Helical" evidence="5">
    <location>
        <begin position="352"/>
        <end position="373"/>
    </location>
</feature>
<dbReference type="InterPro" id="IPR036259">
    <property type="entry name" value="MFS_trans_sf"/>
</dbReference>
<feature type="transmembrane region" description="Helical" evidence="5">
    <location>
        <begin position="90"/>
        <end position="113"/>
    </location>
</feature>
<comment type="subcellular location">
    <subcellularLocation>
        <location evidence="1">Cell membrane</location>
        <topology evidence="1">Multi-pass membrane protein</topology>
    </subcellularLocation>
</comment>
<dbReference type="Proteomes" id="UP001500804">
    <property type="component" value="Unassembled WGS sequence"/>
</dbReference>
<sequence>MLLVGTAAQAATAYFLGLAAVTPALREHYGLGIAGVGVLIGLASAGLIPTLMAWGSAADRFGERWVMASGLLGAAVALGVLSLVDHPVAAGVLLVVAGGCGASVNAASGRAVLTWFPATGRGTAMAIRQTAVPVGAAIAAVALPPIADAGGVPAVFAALAVTCLAAAAAVAAFIREPPDRPVRSAQQTARAREVLADRRLQLLSLAGLLLVVPQFLGSVFLVEVLHGGAGLSLPVAGVLLGLTQVLGAAGRLANGAWSDRVHSRIGPLRIVALAVAAGFALAAVLRPGPAVLLAAVLVPAAALAISWNGLVFTAAGELAPNGRAATAMAMSNTANYASGALTPALGGLVADLAGWSAMLAMGAVAALSALVMLRHLVEPAAEPLPR</sequence>
<feature type="transmembrane region" description="Helical" evidence="5">
    <location>
        <begin position="233"/>
        <end position="253"/>
    </location>
</feature>
<evidence type="ECO:0000313" key="8">
    <source>
        <dbReference type="Proteomes" id="UP001500804"/>
    </source>
</evidence>
<dbReference type="PANTHER" id="PTHR23527:SF1">
    <property type="entry name" value="BLL3282 PROTEIN"/>
    <property type="match status" value="1"/>
</dbReference>
<proteinExistence type="predicted"/>
<feature type="transmembrane region" description="Helical" evidence="5">
    <location>
        <begin position="265"/>
        <end position="285"/>
    </location>
</feature>
<protein>
    <submittedName>
        <fullName evidence="7">MFS transporter</fullName>
    </submittedName>
</protein>
<feature type="transmembrane region" description="Helical" evidence="5">
    <location>
        <begin position="153"/>
        <end position="174"/>
    </location>
</feature>
<dbReference type="SUPFAM" id="SSF103473">
    <property type="entry name" value="MFS general substrate transporter"/>
    <property type="match status" value="1"/>
</dbReference>
<feature type="transmembrane region" description="Helical" evidence="5">
    <location>
        <begin position="200"/>
        <end position="221"/>
    </location>
</feature>
<dbReference type="PANTHER" id="PTHR23527">
    <property type="entry name" value="BLL3282 PROTEIN"/>
    <property type="match status" value="1"/>
</dbReference>
<keyword evidence="4 5" id="KW-0472">Membrane</keyword>
<feature type="transmembrane region" description="Helical" evidence="5">
    <location>
        <begin position="125"/>
        <end position="147"/>
    </location>
</feature>
<comment type="caution">
    <text evidence="7">The sequence shown here is derived from an EMBL/GenBank/DDBJ whole genome shotgun (WGS) entry which is preliminary data.</text>
</comment>
<evidence type="ECO:0000256" key="3">
    <source>
        <dbReference type="ARBA" id="ARBA00022989"/>
    </source>
</evidence>
<dbReference type="Pfam" id="PF07690">
    <property type="entry name" value="MFS_1"/>
    <property type="match status" value="1"/>
</dbReference>
<accession>A0ABP9NRH4</accession>
<keyword evidence="8" id="KW-1185">Reference proteome</keyword>
<evidence type="ECO:0000256" key="2">
    <source>
        <dbReference type="ARBA" id="ARBA00022692"/>
    </source>
</evidence>
<feature type="transmembrane region" description="Helical" evidence="5">
    <location>
        <begin position="65"/>
        <end position="84"/>
    </location>
</feature>
<feature type="transmembrane region" description="Helical" evidence="5">
    <location>
        <begin position="29"/>
        <end position="53"/>
    </location>
</feature>
<evidence type="ECO:0000256" key="5">
    <source>
        <dbReference type="SAM" id="Phobius"/>
    </source>
</evidence>
<feature type="transmembrane region" description="Helical" evidence="5">
    <location>
        <begin position="291"/>
        <end position="312"/>
    </location>
</feature>
<evidence type="ECO:0000256" key="4">
    <source>
        <dbReference type="ARBA" id="ARBA00023136"/>
    </source>
</evidence>
<gene>
    <name evidence="7" type="ORF">GCM10023320_57310</name>
</gene>
<name>A0ABP9NRH4_9PSEU</name>
<keyword evidence="3 5" id="KW-1133">Transmembrane helix</keyword>
<dbReference type="PROSITE" id="PS50850">
    <property type="entry name" value="MFS"/>
    <property type="match status" value="1"/>
</dbReference>
<feature type="transmembrane region" description="Helical" evidence="5">
    <location>
        <begin position="324"/>
        <end position="346"/>
    </location>
</feature>
<evidence type="ECO:0000259" key="6">
    <source>
        <dbReference type="PROSITE" id="PS50850"/>
    </source>
</evidence>
<feature type="domain" description="Major facilitator superfamily (MFS) profile" evidence="6">
    <location>
        <begin position="1"/>
        <end position="380"/>
    </location>
</feature>
<organism evidence="7 8">
    <name type="scientific">Pseudonocardia adelaidensis</name>
    <dbReference type="NCBI Taxonomy" id="648754"/>
    <lineage>
        <taxon>Bacteria</taxon>
        <taxon>Bacillati</taxon>
        <taxon>Actinomycetota</taxon>
        <taxon>Actinomycetes</taxon>
        <taxon>Pseudonocardiales</taxon>
        <taxon>Pseudonocardiaceae</taxon>
        <taxon>Pseudonocardia</taxon>
    </lineage>
</organism>
<dbReference type="InterPro" id="IPR052952">
    <property type="entry name" value="MFS-Transporter"/>
</dbReference>
<dbReference type="InterPro" id="IPR020846">
    <property type="entry name" value="MFS_dom"/>
</dbReference>
<dbReference type="EMBL" id="BAABJO010000025">
    <property type="protein sequence ID" value="GAA5132521.1"/>
    <property type="molecule type" value="Genomic_DNA"/>
</dbReference>
<keyword evidence="2 5" id="KW-0812">Transmembrane</keyword>
<dbReference type="InterPro" id="IPR011701">
    <property type="entry name" value="MFS"/>
</dbReference>